<evidence type="ECO:0000256" key="1">
    <source>
        <dbReference type="SAM" id="SignalP"/>
    </source>
</evidence>
<dbReference type="Proteomes" id="UP000289703">
    <property type="component" value="Unassembled WGS sequence"/>
</dbReference>
<feature type="signal peptide" evidence="1">
    <location>
        <begin position="1"/>
        <end position="26"/>
    </location>
</feature>
<name>A0A4Q1JJW2_9BACT</name>
<reference evidence="2 3" key="1">
    <citation type="submission" date="2019-01" db="EMBL/GenBank/DDBJ databases">
        <title>Ancylomarina salipaludis sp. nov., isolated from a salt marsh.</title>
        <authorList>
            <person name="Yoon J.-H."/>
        </authorList>
    </citation>
    <scope>NUCLEOTIDE SEQUENCE [LARGE SCALE GENOMIC DNA]</scope>
    <source>
        <strain evidence="2 3">SHSM-M15</strain>
    </source>
</reference>
<dbReference type="PROSITE" id="PS51257">
    <property type="entry name" value="PROKAR_LIPOPROTEIN"/>
    <property type="match status" value="1"/>
</dbReference>
<organism evidence="2 3">
    <name type="scientific">Ancylomarina salipaludis</name>
    <dbReference type="NCBI Taxonomy" id="2501299"/>
    <lineage>
        <taxon>Bacteria</taxon>
        <taxon>Pseudomonadati</taxon>
        <taxon>Bacteroidota</taxon>
        <taxon>Bacteroidia</taxon>
        <taxon>Marinilabiliales</taxon>
        <taxon>Marinifilaceae</taxon>
        <taxon>Ancylomarina</taxon>
    </lineage>
</organism>
<proteinExistence type="predicted"/>
<evidence type="ECO:0008006" key="4">
    <source>
        <dbReference type="Google" id="ProtNLM"/>
    </source>
</evidence>
<comment type="caution">
    <text evidence="2">The sequence shown here is derived from an EMBL/GenBank/DDBJ whole genome shotgun (WGS) entry which is preliminary data.</text>
</comment>
<dbReference type="EMBL" id="SAXA01000010">
    <property type="protein sequence ID" value="RXQ92194.1"/>
    <property type="molecule type" value="Genomic_DNA"/>
</dbReference>
<feature type="chain" id="PRO_5021023243" description="Lipoprotein" evidence="1">
    <location>
        <begin position="27"/>
        <end position="144"/>
    </location>
</feature>
<dbReference type="AlphaFoldDB" id="A0A4Q1JJW2"/>
<keyword evidence="3" id="KW-1185">Reference proteome</keyword>
<evidence type="ECO:0000313" key="2">
    <source>
        <dbReference type="EMBL" id="RXQ92194.1"/>
    </source>
</evidence>
<gene>
    <name evidence="2" type="ORF">EO244_11635</name>
</gene>
<accession>A0A4Q1JJW2</accession>
<keyword evidence="1" id="KW-0732">Signal</keyword>
<dbReference type="RefSeq" id="WP_129254850.1">
    <property type="nucleotide sequence ID" value="NZ_SAXA01000010.1"/>
</dbReference>
<dbReference type="OrthoDB" id="1120895at2"/>
<sequence length="144" mass="16600">MNFKDLLFTMCLLLLMSGCGPNKQLAQVATSSSKQMYQLIAHKKYGENAECFLNPNLSYVLCQKRNPDTQLIPNQLIEFFVYDIQKQKIIYEDKIANAEITWHNNTQLLITNQRGYITGPTDTGKWTYLFDLLTKKKITPGKTQ</sequence>
<evidence type="ECO:0000313" key="3">
    <source>
        <dbReference type="Proteomes" id="UP000289703"/>
    </source>
</evidence>
<protein>
    <recommendedName>
        <fullName evidence="4">Lipoprotein</fullName>
    </recommendedName>
</protein>